<evidence type="ECO:0000256" key="6">
    <source>
        <dbReference type="ARBA" id="ARBA00022741"/>
    </source>
</evidence>
<dbReference type="FunFam" id="3.30.565.10:FF:000010">
    <property type="entry name" value="Sensor histidine kinase RcsC"/>
    <property type="match status" value="1"/>
</dbReference>
<dbReference type="SUPFAM" id="SSF47384">
    <property type="entry name" value="Homodimeric domain of signal transducing histidine kinase"/>
    <property type="match status" value="1"/>
</dbReference>
<keyword evidence="19" id="KW-1185">Reference proteome</keyword>
<proteinExistence type="predicted"/>
<dbReference type="InterPro" id="IPR011006">
    <property type="entry name" value="CheY-like_superfamily"/>
</dbReference>
<dbReference type="Pfam" id="PF02518">
    <property type="entry name" value="HATPase_c"/>
    <property type="match status" value="1"/>
</dbReference>
<comment type="subunit">
    <text evidence="10">At low DSF concentrations, interacts with RpfF.</text>
</comment>
<feature type="compositionally biased region" description="Basic and acidic residues" evidence="14">
    <location>
        <begin position="625"/>
        <end position="635"/>
    </location>
</feature>
<dbReference type="EC" id="2.7.13.3" evidence="3"/>
<evidence type="ECO:0000256" key="5">
    <source>
        <dbReference type="ARBA" id="ARBA00022679"/>
    </source>
</evidence>
<dbReference type="FunFam" id="1.10.287.130:FF:000002">
    <property type="entry name" value="Two-component osmosensing histidine kinase"/>
    <property type="match status" value="1"/>
</dbReference>
<keyword evidence="9" id="KW-0902">Two-component regulatory system</keyword>
<dbReference type="Pfam" id="PF00072">
    <property type="entry name" value="Response_reg"/>
    <property type="match status" value="1"/>
</dbReference>
<evidence type="ECO:0000259" key="15">
    <source>
        <dbReference type="PROSITE" id="PS50109"/>
    </source>
</evidence>
<feature type="domain" description="HAMP" evidence="17">
    <location>
        <begin position="313"/>
        <end position="365"/>
    </location>
</feature>
<dbReference type="SUPFAM" id="SSF158472">
    <property type="entry name" value="HAMP domain-like"/>
    <property type="match status" value="1"/>
</dbReference>
<dbReference type="Gene3D" id="6.10.340.10">
    <property type="match status" value="1"/>
</dbReference>
<evidence type="ECO:0000256" key="9">
    <source>
        <dbReference type="ARBA" id="ARBA00023012"/>
    </source>
</evidence>
<dbReference type="GO" id="GO:0016020">
    <property type="term" value="C:membrane"/>
    <property type="evidence" value="ECO:0007669"/>
    <property type="project" value="UniProtKB-SubCell"/>
</dbReference>
<dbReference type="Pfam" id="PF00672">
    <property type="entry name" value="HAMP"/>
    <property type="match status" value="1"/>
</dbReference>
<feature type="domain" description="Response regulatory" evidence="16">
    <location>
        <begin position="647"/>
        <end position="766"/>
    </location>
</feature>
<dbReference type="InterPro" id="IPR004358">
    <property type="entry name" value="Sig_transdc_His_kin-like_C"/>
</dbReference>
<dbReference type="Gene3D" id="3.30.565.10">
    <property type="entry name" value="Histidine kinase-like ATPase, C-terminal domain"/>
    <property type="match status" value="1"/>
</dbReference>
<accession>V5WJL7</accession>
<dbReference type="CDD" id="cd17546">
    <property type="entry name" value="REC_hyHK_CKI1_RcsC-like"/>
    <property type="match status" value="1"/>
</dbReference>
<dbReference type="PROSITE" id="PS50885">
    <property type="entry name" value="HAMP"/>
    <property type="match status" value="1"/>
</dbReference>
<dbReference type="CDD" id="cd06225">
    <property type="entry name" value="HAMP"/>
    <property type="match status" value="1"/>
</dbReference>
<dbReference type="EMBL" id="CP006939">
    <property type="protein sequence ID" value="AHC15759.1"/>
    <property type="molecule type" value="Genomic_DNA"/>
</dbReference>
<dbReference type="OrthoDB" id="6192248at2"/>
<evidence type="ECO:0000256" key="11">
    <source>
        <dbReference type="ARBA" id="ARBA00068150"/>
    </source>
</evidence>
<dbReference type="HOGENOM" id="CLU_000445_114_21_12"/>
<dbReference type="PRINTS" id="PR00344">
    <property type="entry name" value="BCTRLSENSOR"/>
</dbReference>
<reference evidence="18 19" key="1">
    <citation type="journal article" date="2015" name="Stand. Genomic Sci.">
        <title>Complete genome sequence and description of Salinispira pacifica gen. nov., sp. nov., a novel spirochaete isolated form a hypersaline microbial mat.</title>
        <authorList>
            <person name="Ben Hania W."/>
            <person name="Joseph M."/>
            <person name="Schumann P."/>
            <person name="Bunk B."/>
            <person name="Fiebig A."/>
            <person name="Sproer C."/>
            <person name="Klenk H.P."/>
            <person name="Fardeau M.L."/>
            <person name="Spring S."/>
        </authorList>
    </citation>
    <scope>NUCLEOTIDE SEQUENCE [LARGE SCALE GENOMIC DNA]</scope>
    <source>
        <strain evidence="18 19">L21-RPul-D2</strain>
    </source>
</reference>
<dbReference type="InterPro" id="IPR005467">
    <property type="entry name" value="His_kinase_dom"/>
</dbReference>
<keyword evidence="4 12" id="KW-0597">Phosphoprotein</keyword>
<dbReference type="CDD" id="cd00082">
    <property type="entry name" value="HisKA"/>
    <property type="match status" value="1"/>
</dbReference>
<keyword evidence="8" id="KW-0067">ATP-binding</keyword>
<feature type="modified residue" description="4-aspartylphosphate" evidence="12">
    <location>
        <position position="696"/>
    </location>
</feature>
<evidence type="ECO:0000256" key="8">
    <source>
        <dbReference type="ARBA" id="ARBA00022840"/>
    </source>
</evidence>
<comment type="catalytic activity">
    <reaction evidence="1">
        <text>ATP + protein L-histidine = ADP + protein N-phospho-L-histidine.</text>
        <dbReference type="EC" id="2.7.13.3"/>
    </reaction>
</comment>
<organism evidence="18 19">
    <name type="scientific">Salinispira pacifica</name>
    <dbReference type="NCBI Taxonomy" id="1307761"/>
    <lineage>
        <taxon>Bacteria</taxon>
        <taxon>Pseudomonadati</taxon>
        <taxon>Spirochaetota</taxon>
        <taxon>Spirochaetia</taxon>
        <taxon>Spirochaetales</taxon>
        <taxon>Spirochaetaceae</taxon>
        <taxon>Salinispira</taxon>
    </lineage>
</organism>
<dbReference type="SMART" id="SM00388">
    <property type="entry name" value="HisKA"/>
    <property type="match status" value="1"/>
</dbReference>
<dbReference type="InterPro" id="IPR003661">
    <property type="entry name" value="HisK_dim/P_dom"/>
</dbReference>
<evidence type="ECO:0000256" key="10">
    <source>
        <dbReference type="ARBA" id="ARBA00064003"/>
    </source>
</evidence>
<feature type="region of interest" description="Disordered" evidence="14">
    <location>
        <begin position="625"/>
        <end position="645"/>
    </location>
</feature>
<keyword evidence="7 18" id="KW-0418">Kinase</keyword>
<evidence type="ECO:0000259" key="16">
    <source>
        <dbReference type="PROSITE" id="PS50110"/>
    </source>
</evidence>
<dbReference type="RefSeq" id="WP_024268663.1">
    <property type="nucleotide sequence ID" value="NC_023035.1"/>
</dbReference>
<dbReference type="SUPFAM" id="SSF55874">
    <property type="entry name" value="ATPase domain of HSP90 chaperone/DNA topoisomerase II/histidine kinase"/>
    <property type="match status" value="1"/>
</dbReference>
<protein>
    <recommendedName>
        <fullName evidence="11">Sensory/regulatory protein RpfC</fullName>
        <ecNumber evidence="3">2.7.13.3</ecNumber>
    </recommendedName>
</protein>
<evidence type="ECO:0000259" key="17">
    <source>
        <dbReference type="PROSITE" id="PS50885"/>
    </source>
</evidence>
<feature type="domain" description="Histidine kinase" evidence="15">
    <location>
        <begin position="401"/>
        <end position="623"/>
    </location>
</feature>
<dbReference type="Gene3D" id="1.10.287.130">
    <property type="match status" value="1"/>
</dbReference>
<dbReference type="PROSITE" id="PS50109">
    <property type="entry name" value="HIS_KIN"/>
    <property type="match status" value="1"/>
</dbReference>
<keyword evidence="13" id="KW-0175">Coiled coil</keyword>
<evidence type="ECO:0000256" key="4">
    <source>
        <dbReference type="ARBA" id="ARBA00022553"/>
    </source>
</evidence>
<comment type="subcellular location">
    <subcellularLocation>
        <location evidence="2">Membrane</location>
    </subcellularLocation>
</comment>
<dbReference type="InterPro" id="IPR003594">
    <property type="entry name" value="HATPase_dom"/>
</dbReference>
<keyword evidence="6" id="KW-0547">Nucleotide-binding</keyword>
<evidence type="ECO:0000313" key="19">
    <source>
        <dbReference type="Proteomes" id="UP000018680"/>
    </source>
</evidence>
<dbReference type="STRING" id="1307761.L21SP2_2406"/>
<dbReference type="InterPro" id="IPR001789">
    <property type="entry name" value="Sig_transdc_resp-reg_receiver"/>
</dbReference>
<dbReference type="InterPro" id="IPR036097">
    <property type="entry name" value="HisK_dim/P_sf"/>
</dbReference>
<dbReference type="AlphaFoldDB" id="V5WJL7"/>
<dbReference type="KEGG" id="slr:L21SP2_2406"/>
<evidence type="ECO:0000256" key="1">
    <source>
        <dbReference type="ARBA" id="ARBA00000085"/>
    </source>
</evidence>
<feature type="coiled-coil region" evidence="13">
    <location>
        <begin position="364"/>
        <end position="397"/>
    </location>
</feature>
<dbReference type="PANTHER" id="PTHR45339:SF1">
    <property type="entry name" value="HYBRID SIGNAL TRANSDUCTION HISTIDINE KINASE J"/>
    <property type="match status" value="1"/>
</dbReference>
<evidence type="ECO:0000256" key="3">
    <source>
        <dbReference type="ARBA" id="ARBA00012438"/>
    </source>
</evidence>
<dbReference type="PANTHER" id="PTHR45339">
    <property type="entry name" value="HYBRID SIGNAL TRANSDUCTION HISTIDINE KINASE J"/>
    <property type="match status" value="1"/>
</dbReference>
<dbReference type="SMART" id="SM00387">
    <property type="entry name" value="HATPase_c"/>
    <property type="match status" value="1"/>
</dbReference>
<dbReference type="SMART" id="SM00448">
    <property type="entry name" value="REC"/>
    <property type="match status" value="1"/>
</dbReference>
<sequence>MSLLSVTGRNLSEIFARRNAELADQTMGEIIRIINARRYELDLLEVNPLVISALEQSNNEFEASESIQELLSKNEAIYSRWEGGGSTDGNLSTYLNDLFVGKSMTQRGYSSFPEVFITNRYGALLAYSNPPYQYDWSESSWFQRSDTSGYVIEEVYYNVGVDGYGLGITLPIHGQEGQLLGYTHGFLDISNIIQEARINSGRSGQIFIRLLTSDGRTLYSTRLFTYLEYLEDPELFRKLEGGQEFWISKDTNTITARASSRETDPRSAVDWIILIQQNLSSLLQPVQGLQSLLVLIMGIAAVVSAAAVILIVRSINRPLAALKEGAEIIADGNLDHEFHIRSNRELVELASVLNGMTIELKSSYERIRQREERARLLADQLKEAKNAAETANKAKSNFLSTMSHEIRTPMNAIIGVSELLLETELSEKQTEYVNIFHSAGEELLALINDILDFSKIEADEIQLETIQFSLQEEIQKMVNMFTYRAQEKGIDLDCSLDLFESPLVVCSDPLRLRQVLLNLLSNAIKFTQEGYVLLRVQGVKSGTDHTRITFSVEDTGIGISEDKKEKIFELFTQADSTTTRKFGGSGLGLSISRNLVERLGGELTVESREGKGSVFSFTLNLPLGRETDERRENDGKTAPASESDDGLILVVEDSPMNQVVVQAYLDNAGLEYHVVENGEQAVEWLSTRRPALVLMDIQMPVMDGYQATREIRRREHEEGKPRDTVIALTANASGEDIQRCYDAGCDNYLAKPFKRKTFYRILGEYLSFQPPSTD</sequence>
<name>V5WJL7_9SPIO</name>
<evidence type="ECO:0000256" key="2">
    <source>
        <dbReference type="ARBA" id="ARBA00004370"/>
    </source>
</evidence>
<keyword evidence="5" id="KW-0808">Transferase</keyword>
<dbReference type="PROSITE" id="PS50110">
    <property type="entry name" value="RESPONSE_REGULATORY"/>
    <property type="match status" value="1"/>
</dbReference>
<dbReference type="InterPro" id="IPR036890">
    <property type="entry name" value="HATPase_C_sf"/>
</dbReference>
<dbReference type="SUPFAM" id="SSF52172">
    <property type="entry name" value="CheY-like"/>
    <property type="match status" value="1"/>
</dbReference>
<dbReference type="SMART" id="SM00304">
    <property type="entry name" value="HAMP"/>
    <property type="match status" value="1"/>
</dbReference>
<dbReference type="Gene3D" id="3.40.50.2300">
    <property type="match status" value="1"/>
</dbReference>
<evidence type="ECO:0000313" key="18">
    <source>
        <dbReference type="EMBL" id="AHC15759.1"/>
    </source>
</evidence>
<dbReference type="Proteomes" id="UP000018680">
    <property type="component" value="Chromosome"/>
</dbReference>
<evidence type="ECO:0000256" key="14">
    <source>
        <dbReference type="SAM" id="MobiDB-lite"/>
    </source>
</evidence>
<dbReference type="eggNOG" id="COG0642">
    <property type="taxonomic scope" value="Bacteria"/>
</dbReference>
<dbReference type="InterPro" id="IPR003660">
    <property type="entry name" value="HAMP_dom"/>
</dbReference>
<dbReference type="GO" id="GO:0005524">
    <property type="term" value="F:ATP binding"/>
    <property type="evidence" value="ECO:0007669"/>
    <property type="project" value="UniProtKB-KW"/>
</dbReference>
<evidence type="ECO:0000256" key="13">
    <source>
        <dbReference type="SAM" id="Coils"/>
    </source>
</evidence>
<gene>
    <name evidence="18" type="ORF">L21SP2_2406</name>
</gene>
<dbReference type="Pfam" id="PF00512">
    <property type="entry name" value="HisKA"/>
    <property type="match status" value="1"/>
</dbReference>
<dbReference type="CDD" id="cd16922">
    <property type="entry name" value="HATPase_EvgS-ArcB-TorS-like"/>
    <property type="match status" value="1"/>
</dbReference>
<dbReference type="GO" id="GO:0000155">
    <property type="term" value="F:phosphorelay sensor kinase activity"/>
    <property type="evidence" value="ECO:0007669"/>
    <property type="project" value="InterPro"/>
</dbReference>
<evidence type="ECO:0000256" key="12">
    <source>
        <dbReference type="PROSITE-ProRule" id="PRU00169"/>
    </source>
</evidence>
<evidence type="ECO:0000256" key="7">
    <source>
        <dbReference type="ARBA" id="ARBA00022777"/>
    </source>
</evidence>